<dbReference type="InterPro" id="IPR038071">
    <property type="entry name" value="UROD/MetE-like_sf"/>
</dbReference>
<dbReference type="STRING" id="57664.SAMN05661003_10138"/>
<protein>
    <submittedName>
        <fullName evidence="2">[methyl-Co(III) methanol-specific corrinoid protein]:coenzyme M methyltransferase</fullName>
    </submittedName>
</protein>
<dbReference type="SUPFAM" id="SSF51726">
    <property type="entry name" value="UROD/MetE-like"/>
    <property type="match status" value="1"/>
</dbReference>
<dbReference type="GO" id="GO:0006779">
    <property type="term" value="P:porphyrin-containing compound biosynthetic process"/>
    <property type="evidence" value="ECO:0007669"/>
    <property type="project" value="InterPro"/>
</dbReference>
<keyword evidence="3" id="KW-1185">Reference proteome</keyword>
<dbReference type="OrthoDB" id="8452307at2"/>
<keyword evidence="2" id="KW-0489">Methyltransferase</keyword>
<dbReference type="AlphaFoldDB" id="A0A1G6WX59"/>
<feature type="domain" description="Uroporphyrinogen decarboxylase (URO-D)" evidence="1">
    <location>
        <begin position="2"/>
        <end position="336"/>
    </location>
</feature>
<dbReference type="NCBIfam" id="NF004889">
    <property type="entry name" value="PRK06252.1"/>
    <property type="match status" value="1"/>
</dbReference>
<dbReference type="EMBL" id="FNAQ01000001">
    <property type="protein sequence ID" value="SDD69646.1"/>
    <property type="molecule type" value="Genomic_DNA"/>
</dbReference>
<dbReference type="Proteomes" id="UP000243205">
    <property type="component" value="Unassembled WGS sequence"/>
</dbReference>
<dbReference type="RefSeq" id="WP_092075202.1">
    <property type="nucleotide sequence ID" value="NZ_FNAQ01000001.1"/>
</dbReference>
<evidence type="ECO:0000259" key="1">
    <source>
        <dbReference type="Pfam" id="PF01208"/>
    </source>
</evidence>
<proteinExistence type="predicted"/>
<dbReference type="PANTHER" id="PTHR47099">
    <property type="entry name" value="METHYLCOBAMIDE:COM METHYLTRANSFERASE MTBA"/>
    <property type="match status" value="1"/>
</dbReference>
<keyword evidence="2" id="KW-0808">Transferase</keyword>
<sequence length="341" mass="36100">MTQKERLLRTLAGQTADGPPFICPGGMMTMIVTEVMKAVDSFWPEAHADAARMAALTLGTNRLTGIENLGLPFCMTVEAEAMGAAVDLGSKTSEPHVISYIMDELAQLDRLRFIDVTQGRAHACAEAIGLLKKKAPDVPIIANLSGPVSLATSLVDPLLYYRAIRRDKQAAHALNDCALQNALALGDALMEAGADAVCIADPSATGDLIGRRAFEEFVLPCLNRMAEHFSRRHNRPTIVHICGDVKSLGGALQQLSAAAVSVDSVVGIPQLRNLAPGKVSMGNISTFLLERGTPEKLARVSGQCLEQGVGILAPACGIAPGTPLKNLQAVSETVRHHRSAA</sequence>
<evidence type="ECO:0000313" key="3">
    <source>
        <dbReference type="Proteomes" id="UP000243205"/>
    </source>
</evidence>
<gene>
    <name evidence="2" type="ORF">SAMN05661003_10138</name>
</gene>
<dbReference type="GO" id="GO:0032259">
    <property type="term" value="P:methylation"/>
    <property type="evidence" value="ECO:0007669"/>
    <property type="project" value="UniProtKB-KW"/>
</dbReference>
<dbReference type="GO" id="GO:0008168">
    <property type="term" value="F:methyltransferase activity"/>
    <property type="evidence" value="ECO:0007669"/>
    <property type="project" value="UniProtKB-KW"/>
</dbReference>
<organism evidence="2 3">
    <name type="scientific">Desulfuromonas thiophila</name>
    <dbReference type="NCBI Taxonomy" id="57664"/>
    <lineage>
        <taxon>Bacteria</taxon>
        <taxon>Pseudomonadati</taxon>
        <taxon>Thermodesulfobacteriota</taxon>
        <taxon>Desulfuromonadia</taxon>
        <taxon>Desulfuromonadales</taxon>
        <taxon>Desulfuromonadaceae</taxon>
        <taxon>Desulfuromonas</taxon>
    </lineage>
</organism>
<dbReference type="Gene3D" id="3.20.20.210">
    <property type="match status" value="1"/>
</dbReference>
<dbReference type="InterPro" id="IPR052024">
    <property type="entry name" value="Methanogen_methyltrans"/>
</dbReference>
<accession>A0A1G6WX59</accession>
<name>A0A1G6WX59_9BACT</name>
<dbReference type="PANTHER" id="PTHR47099:SF1">
    <property type="entry name" value="METHYLCOBAMIDE:COM METHYLTRANSFERASE MTBA"/>
    <property type="match status" value="1"/>
</dbReference>
<reference evidence="3" key="1">
    <citation type="submission" date="2016-10" db="EMBL/GenBank/DDBJ databases">
        <authorList>
            <person name="Varghese N."/>
            <person name="Submissions S."/>
        </authorList>
    </citation>
    <scope>NUCLEOTIDE SEQUENCE [LARGE SCALE GENOMIC DNA]</scope>
    <source>
        <strain evidence="3">DSM 8987</strain>
    </source>
</reference>
<dbReference type="InterPro" id="IPR000257">
    <property type="entry name" value="Uroporphyrinogen_deCOase"/>
</dbReference>
<dbReference type="GO" id="GO:0004853">
    <property type="term" value="F:uroporphyrinogen decarboxylase activity"/>
    <property type="evidence" value="ECO:0007669"/>
    <property type="project" value="InterPro"/>
</dbReference>
<dbReference type="Pfam" id="PF01208">
    <property type="entry name" value="URO-D"/>
    <property type="match status" value="1"/>
</dbReference>
<evidence type="ECO:0000313" key="2">
    <source>
        <dbReference type="EMBL" id="SDD69646.1"/>
    </source>
</evidence>